<dbReference type="InterPro" id="IPR007693">
    <property type="entry name" value="DNA_helicase_DnaB-like_N"/>
</dbReference>
<dbReference type="Pfam" id="PF00772">
    <property type="entry name" value="DnaB"/>
    <property type="match status" value="1"/>
</dbReference>
<keyword evidence="3" id="KW-0238">DNA-binding</keyword>
<dbReference type="InterPro" id="IPR027417">
    <property type="entry name" value="P-loop_NTPase"/>
</dbReference>
<evidence type="ECO:0000259" key="4">
    <source>
        <dbReference type="Pfam" id="PF00772"/>
    </source>
</evidence>
<gene>
    <name evidence="5" type="ORF">TRIP_D170014</name>
</gene>
<keyword evidence="2" id="KW-0235">DNA replication</keyword>
<keyword evidence="1" id="KW-0639">Primosome</keyword>
<feature type="domain" description="DNA helicase DnaB-like N-terminal" evidence="4">
    <location>
        <begin position="20"/>
        <end position="115"/>
    </location>
</feature>
<evidence type="ECO:0000256" key="3">
    <source>
        <dbReference type="ARBA" id="ARBA00023125"/>
    </source>
</evidence>
<dbReference type="GO" id="GO:0003678">
    <property type="term" value="F:DNA helicase activity"/>
    <property type="evidence" value="ECO:0007669"/>
    <property type="project" value="InterPro"/>
</dbReference>
<dbReference type="GO" id="GO:0003677">
    <property type="term" value="F:DNA binding"/>
    <property type="evidence" value="ECO:0007669"/>
    <property type="project" value="UniProtKB-KW"/>
</dbReference>
<dbReference type="InterPro" id="IPR016136">
    <property type="entry name" value="DNA_helicase_N/primase_C"/>
</dbReference>
<dbReference type="Gene3D" id="3.40.50.300">
    <property type="entry name" value="P-loop containing nucleotide triphosphate hydrolases"/>
    <property type="match status" value="1"/>
</dbReference>
<dbReference type="SUPFAM" id="SSF48024">
    <property type="entry name" value="N-terminal domain of DnaB helicase"/>
    <property type="match status" value="1"/>
</dbReference>
<evidence type="ECO:0000256" key="2">
    <source>
        <dbReference type="ARBA" id="ARBA00022705"/>
    </source>
</evidence>
<protein>
    <recommendedName>
        <fullName evidence="4">DNA helicase DnaB-like N-terminal domain-containing protein</fullName>
    </recommendedName>
</protein>
<dbReference type="GO" id="GO:0005524">
    <property type="term" value="F:ATP binding"/>
    <property type="evidence" value="ECO:0007669"/>
    <property type="project" value="InterPro"/>
</dbReference>
<proteinExistence type="predicted"/>
<dbReference type="EMBL" id="UPXZ01000009">
    <property type="protein sequence ID" value="VBB43499.1"/>
    <property type="molecule type" value="Genomic_DNA"/>
</dbReference>
<dbReference type="GO" id="GO:0006269">
    <property type="term" value="P:DNA replication, synthesis of primer"/>
    <property type="evidence" value="ECO:0007669"/>
    <property type="project" value="UniProtKB-KW"/>
</dbReference>
<dbReference type="Pfam" id="PF13481">
    <property type="entry name" value="AAA_25"/>
    <property type="match status" value="1"/>
</dbReference>
<dbReference type="InterPro" id="IPR036185">
    <property type="entry name" value="DNA_heli_DnaB-like_N_sf"/>
</dbReference>
<evidence type="ECO:0000256" key="1">
    <source>
        <dbReference type="ARBA" id="ARBA00022515"/>
    </source>
</evidence>
<evidence type="ECO:0000313" key="5">
    <source>
        <dbReference type="EMBL" id="VBB43499.1"/>
    </source>
</evidence>
<dbReference type="Gene3D" id="1.10.860.10">
    <property type="entry name" value="DNAb Helicase, Chain A"/>
    <property type="match status" value="1"/>
</dbReference>
<dbReference type="GO" id="GO:0005829">
    <property type="term" value="C:cytosol"/>
    <property type="evidence" value="ECO:0007669"/>
    <property type="project" value="TreeGrafter"/>
</dbReference>
<dbReference type="PANTHER" id="PTHR30153">
    <property type="entry name" value="REPLICATIVE DNA HELICASE DNAB"/>
    <property type="match status" value="1"/>
</dbReference>
<accession>A0A653A5Z6</accession>
<dbReference type="GO" id="GO:1990077">
    <property type="term" value="C:primosome complex"/>
    <property type="evidence" value="ECO:0007669"/>
    <property type="project" value="UniProtKB-KW"/>
</dbReference>
<organism evidence="5">
    <name type="scientific">uncultured Paludibacter sp</name>
    <dbReference type="NCBI Taxonomy" id="497635"/>
    <lineage>
        <taxon>Bacteria</taxon>
        <taxon>Pseudomonadati</taxon>
        <taxon>Bacteroidota</taxon>
        <taxon>Bacteroidia</taxon>
        <taxon>Bacteroidales</taxon>
        <taxon>Paludibacteraceae</taxon>
        <taxon>Paludibacter</taxon>
        <taxon>environmental samples</taxon>
    </lineage>
</organism>
<dbReference type="SUPFAM" id="SSF52540">
    <property type="entry name" value="P-loop containing nucleoside triphosphate hydrolases"/>
    <property type="match status" value="1"/>
</dbReference>
<dbReference type="PANTHER" id="PTHR30153:SF2">
    <property type="entry name" value="REPLICATIVE DNA HELICASE"/>
    <property type="match status" value="1"/>
</dbReference>
<sequence>MPKQRYISQPINYTIEGKEPPKNTDAEDYVLKCILENNYLIKDIYNQSSDIFYSEQNKAIFNSFKRLSDKSERINYITVQNELIPEEKQLFEIDITEYLLNLTANPETSSNFQNSVYHLVDVWTKRETLLTAYKVVQDIETKDAFDVLENYKNRLSEIETAVEGQNSYQKYIIDRTTAIDKPKPILFRGDDEILHLGDISMLEGQAGSRKTFLVSAMIAGFLSDTPEICLNFETNLKDAKVLLIDTEQAKGNTNLVAKRVQRMAGRDENKNYSDFIVLSLRELTSKERLQITLRAIESIQPTVVFIDNTKDLVSDFNNIEESAKVVSYLMKYSTKYNCSIVNVIHQNFGSQKARGHLGSMLYEKVDTDILLKADEVITEVDFGKTRNLRPSKFAFRINHFALPELTAFIEPTAKTNKLESVFSSILEPNKTYRHTDIVNMYVENQNRKPNTAKDRIKTALEEGVLIKNEVGLYHLKIKDNENNDLPF</sequence>
<reference evidence="5" key="1">
    <citation type="submission" date="2018-07" db="EMBL/GenBank/DDBJ databases">
        <authorList>
            <consortium name="Genoscope - CEA"/>
            <person name="William W."/>
        </authorList>
    </citation>
    <scope>NUCLEOTIDE SEQUENCE</scope>
    <source>
        <strain evidence="5">IK1</strain>
    </source>
</reference>
<dbReference type="AlphaFoldDB" id="A0A653A5Z6"/>
<name>A0A653A5Z6_9BACT</name>